<evidence type="ECO:0000313" key="2">
    <source>
        <dbReference type="EMBL" id="QDU18300.1"/>
    </source>
</evidence>
<dbReference type="Proteomes" id="UP000319576">
    <property type="component" value="Chromosome"/>
</dbReference>
<reference evidence="2 3" key="1">
    <citation type="submission" date="2019-02" db="EMBL/GenBank/DDBJ databases">
        <title>Deep-cultivation of Planctomycetes and their phenomic and genomic characterization uncovers novel biology.</title>
        <authorList>
            <person name="Wiegand S."/>
            <person name="Jogler M."/>
            <person name="Boedeker C."/>
            <person name="Pinto D."/>
            <person name="Vollmers J."/>
            <person name="Rivas-Marin E."/>
            <person name="Kohn T."/>
            <person name="Peeters S.H."/>
            <person name="Heuer A."/>
            <person name="Rast P."/>
            <person name="Oberbeckmann S."/>
            <person name="Bunk B."/>
            <person name="Jeske O."/>
            <person name="Meyerdierks A."/>
            <person name="Storesund J.E."/>
            <person name="Kallscheuer N."/>
            <person name="Luecker S."/>
            <person name="Lage O.M."/>
            <person name="Pohl T."/>
            <person name="Merkel B.J."/>
            <person name="Hornburger P."/>
            <person name="Mueller R.-W."/>
            <person name="Bruemmer F."/>
            <person name="Labrenz M."/>
            <person name="Spormann A.M."/>
            <person name="Op den Camp H."/>
            <person name="Overmann J."/>
            <person name="Amann R."/>
            <person name="Jetten M.S.M."/>
            <person name="Mascher T."/>
            <person name="Medema M.H."/>
            <person name="Devos D.P."/>
            <person name="Kaster A.-K."/>
            <person name="Ovreas L."/>
            <person name="Rohde M."/>
            <person name="Galperin M.Y."/>
            <person name="Jogler C."/>
        </authorList>
    </citation>
    <scope>NUCLEOTIDE SEQUENCE [LARGE SCALE GENOMIC DNA]</scope>
    <source>
        <strain evidence="2 3">ETA_A1</strain>
    </source>
</reference>
<feature type="region of interest" description="Disordered" evidence="1">
    <location>
        <begin position="53"/>
        <end position="89"/>
    </location>
</feature>
<proteinExistence type="predicted"/>
<evidence type="ECO:0000313" key="3">
    <source>
        <dbReference type="Proteomes" id="UP000319576"/>
    </source>
</evidence>
<accession>A0A517XLB8</accession>
<gene>
    <name evidence="2" type="ORF">ETAA1_01850</name>
</gene>
<protein>
    <submittedName>
        <fullName evidence="2">Uncharacterized protein</fullName>
    </submittedName>
</protein>
<sequence>MTSIVVAVALAAAAGPEPDAGVVPAGFFPGGGGAWSGTTSYYGFGREAAYGTGIGPEWNNRPDGFGRDGRRFGAPYSPSPYDQAPARTGRTGGWVGGGVSVGGYSGAGFGGGIFRRR</sequence>
<evidence type="ECO:0000256" key="1">
    <source>
        <dbReference type="SAM" id="MobiDB-lite"/>
    </source>
</evidence>
<dbReference type="KEGG" id="uli:ETAA1_01850"/>
<keyword evidence="3" id="KW-1185">Reference proteome</keyword>
<name>A0A517XLB8_9BACT</name>
<dbReference type="AlphaFoldDB" id="A0A517XLB8"/>
<organism evidence="2 3">
    <name type="scientific">Urbifossiella limnaea</name>
    <dbReference type="NCBI Taxonomy" id="2528023"/>
    <lineage>
        <taxon>Bacteria</taxon>
        <taxon>Pseudomonadati</taxon>
        <taxon>Planctomycetota</taxon>
        <taxon>Planctomycetia</taxon>
        <taxon>Gemmatales</taxon>
        <taxon>Gemmataceae</taxon>
        <taxon>Urbifossiella</taxon>
    </lineage>
</organism>
<dbReference type="EMBL" id="CP036273">
    <property type="protein sequence ID" value="QDU18300.1"/>
    <property type="molecule type" value="Genomic_DNA"/>
</dbReference>
<dbReference type="RefSeq" id="WP_145233478.1">
    <property type="nucleotide sequence ID" value="NZ_CP036273.1"/>
</dbReference>